<reference evidence="2" key="1">
    <citation type="submission" date="2022-11" db="UniProtKB">
        <authorList>
            <consortium name="WormBaseParasite"/>
        </authorList>
    </citation>
    <scope>IDENTIFICATION</scope>
</reference>
<sequence>MEIKPVSYFLQFAPIDDGYEKVLEKLKRDFEEAIDDVERENIFISFANNYTVIPILWNHIILHFKKQNKDFHSLLKRSFSHFYSSNAYENARKRCRDCYKSLHDEIVFGKSFYHTTKGSIPEEVLTFPNAMLETHYFIYHKASKRPIHRDTLQKYEKALALTNRVVINEENYEPFVYYESVFGPLISRSIEDYEKWMNMLFEWEDKKFGVQTLECELSKNFGDKHFWKAYINVMKVQNFKVMLNIYRRYTRLFLSDIEMKEKYNKEMKKIDKITGFNDLPELEYYLFEKNCERNKRTKCNNHIILDGIVYQQNFDLPETLMFYINFQSSPKIKQKLFKSCKFLFLQNPHPICHQLIIKSRTKNSRFSYQSLKIKDLEKDLNLLSNLHITDNLYITESFENAKILHLILPKLYKCEPRFVDIRQQIITTEEFKFLINPTKIEKFKFWNGAIINFDGSTVSFKDILRQTLNASEIRLV</sequence>
<accession>A0A914Q520</accession>
<keyword evidence="1" id="KW-1185">Reference proteome</keyword>
<name>A0A914Q520_9BILA</name>
<protein>
    <submittedName>
        <fullName evidence="2">Uncharacterized protein</fullName>
    </submittedName>
</protein>
<dbReference type="AlphaFoldDB" id="A0A914Q520"/>
<evidence type="ECO:0000313" key="2">
    <source>
        <dbReference type="WBParaSite" id="PDA_v2.g26396.t1"/>
    </source>
</evidence>
<organism evidence="1 2">
    <name type="scientific">Panagrolaimus davidi</name>
    <dbReference type="NCBI Taxonomy" id="227884"/>
    <lineage>
        <taxon>Eukaryota</taxon>
        <taxon>Metazoa</taxon>
        <taxon>Ecdysozoa</taxon>
        <taxon>Nematoda</taxon>
        <taxon>Chromadorea</taxon>
        <taxon>Rhabditida</taxon>
        <taxon>Tylenchina</taxon>
        <taxon>Panagrolaimomorpha</taxon>
        <taxon>Panagrolaimoidea</taxon>
        <taxon>Panagrolaimidae</taxon>
        <taxon>Panagrolaimus</taxon>
    </lineage>
</organism>
<proteinExistence type="predicted"/>
<evidence type="ECO:0000313" key="1">
    <source>
        <dbReference type="Proteomes" id="UP000887578"/>
    </source>
</evidence>
<dbReference type="Proteomes" id="UP000887578">
    <property type="component" value="Unplaced"/>
</dbReference>
<dbReference type="WBParaSite" id="PDA_v2.g26396.t1">
    <property type="protein sequence ID" value="PDA_v2.g26396.t1"/>
    <property type="gene ID" value="PDA_v2.g26396"/>
</dbReference>